<feature type="repeat" description="ANK" evidence="3">
    <location>
        <begin position="728"/>
        <end position="760"/>
    </location>
</feature>
<keyword evidence="3" id="KW-0040">ANK repeat</keyword>
<evidence type="ECO:0000259" key="5">
    <source>
        <dbReference type="PROSITE" id="PS50097"/>
    </source>
</evidence>
<dbReference type="InterPro" id="IPR041577">
    <property type="entry name" value="RT_RNaseH_2"/>
</dbReference>
<evidence type="ECO:0000256" key="1">
    <source>
        <dbReference type="ARBA" id="ARBA00012493"/>
    </source>
</evidence>
<dbReference type="Gene3D" id="1.25.40.20">
    <property type="entry name" value="Ankyrin repeat-containing domain"/>
    <property type="match status" value="1"/>
</dbReference>
<dbReference type="EMBL" id="CADCXV010000928">
    <property type="protein sequence ID" value="CAB0038971.1"/>
    <property type="molecule type" value="Genomic_DNA"/>
</dbReference>
<dbReference type="InterPro" id="IPR050951">
    <property type="entry name" value="Retrovirus_Pol_polyprotein"/>
</dbReference>
<dbReference type="InterPro" id="IPR000210">
    <property type="entry name" value="BTB/POZ_dom"/>
</dbReference>
<dbReference type="InterPro" id="IPR002110">
    <property type="entry name" value="Ankyrin_rpt"/>
</dbReference>
<accession>A0A6H5ISX6</accession>
<reference evidence="7 8" key="1">
    <citation type="submission" date="2020-02" db="EMBL/GenBank/DDBJ databases">
        <authorList>
            <person name="Ferguson B K."/>
        </authorList>
    </citation>
    <scope>NUCLEOTIDE SEQUENCE [LARGE SCALE GENOMIC DNA]</scope>
</reference>
<feature type="repeat" description="ANK" evidence="3">
    <location>
        <begin position="878"/>
        <end position="906"/>
    </location>
</feature>
<dbReference type="PROSITE" id="PS50878">
    <property type="entry name" value="RT_POL"/>
    <property type="match status" value="1"/>
</dbReference>
<evidence type="ECO:0000259" key="6">
    <source>
        <dbReference type="PROSITE" id="PS50878"/>
    </source>
</evidence>
<dbReference type="CDD" id="cd09274">
    <property type="entry name" value="RNase_HI_RT_Ty3"/>
    <property type="match status" value="1"/>
</dbReference>
<dbReference type="Gene3D" id="3.30.710.10">
    <property type="entry name" value="Potassium Channel Kv1.1, Chain A"/>
    <property type="match status" value="1"/>
</dbReference>
<proteinExistence type="predicted"/>
<dbReference type="PROSITE" id="PS50088">
    <property type="entry name" value="ANK_REPEAT"/>
    <property type="match status" value="3"/>
</dbReference>
<dbReference type="InterPro" id="IPR000477">
    <property type="entry name" value="RT_dom"/>
</dbReference>
<dbReference type="InterPro" id="IPR043502">
    <property type="entry name" value="DNA/RNA_pol_sf"/>
</dbReference>
<dbReference type="EC" id="2.7.7.49" evidence="1"/>
<dbReference type="Proteomes" id="UP000479190">
    <property type="component" value="Unassembled WGS sequence"/>
</dbReference>
<dbReference type="Gene3D" id="3.30.70.270">
    <property type="match status" value="2"/>
</dbReference>
<dbReference type="SMART" id="SM00248">
    <property type="entry name" value="ANK"/>
    <property type="match status" value="6"/>
</dbReference>
<dbReference type="PANTHER" id="PTHR37984:SF5">
    <property type="entry name" value="PROTEIN NYNRIN-LIKE"/>
    <property type="match status" value="1"/>
</dbReference>
<dbReference type="InterPro" id="IPR043128">
    <property type="entry name" value="Rev_trsase/Diguanyl_cyclase"/>
</dbReference>
<feature type="repeat" description="ANK" evidence="3">
    <location>
        <begin position="801"/>
        <end position="835"/>
    </location>
</feature>
<feature type="region of interest" description="Disordered" evidence="4">
    <location>
        <begin position="202"/>
        <end position="221"/>
    </location>
</feature>
<dbReference type="Gene3D" id="3.10.10.10">
    <property type="entry name" value="HIV Type 1 Reverse Transcriptase, subunit A, domain 1"/>
    <property type="match status" value="1"/>
</dbReference>
<gene>
    <name evidence="7" type="ORF">TBRA_LOCUS10737</name>
</gene>
<feature type="domain" description="Reverse transcriptase" evidence="6">
    <location>
        <begin position="1309"/>
        <end position="1488"/>
    </location>
</feature>
<evidence type="ECO:0000313" key="7">
    <source>
        <dbReference type="EMBL" id="CAB0038971.1"/>
    </source>
</evidence>
<feature type="non-terminal residue" evidence="7">
    <location>
        <position position="1"/>
    </location>
</feature>
<dbReference type="PANTHER" id="PTHR37984">
    <property type="entry name" value="PROTEIN CBG26694"/>
    <property type="match status" value="1"/>
</dbReference>
<protein>
    <recommendedName>
        <fullName evidence="1">RNA-directed DNA polymerase</fullName>
        <ecNumber evidence="1">2.7.7.49</ecNumber>
    </recommendedName>
</protein>
<dbReference type="Pfam" id="PF17919">
    <property type="entry name" value="RT_RNaseH_2"/>
    <property type="match status" value="1"/>
</dbReference>
<dbReference type="PROSITE" id="PS50297">
    <property type="entry name" value="ANK_REP_REGION"/>
    <property type="match status" value="3"/>
</dbReference>
<dbReference type="Pfam" id="PF12796">
    <property type="entry name" value="Ank_2"/>
    <property type="match status" value="1"/>
</dbReference>
<dbReference type="SUPFAM" id="SSF54695">
    <property type="entry name" value="POZ domain"/>
    <property type="match status" value="1"/>
</dbReference>
<dbReference type="SUPFAM" id="SSF56672">
    <property type="entry name" value="DNA/RNA polymerases"/>
    <property type="match status" value="1"/>
</dbReference>
<dbReference type="CDD" id="cd18186">
    <property type="entry name" value="BTB_POZ_ZBTB_KLHL-like"/>
    <property type="match status" value="2"/>
</dbReference>
<sequence length="1667" mass="188640">TVTIHCELSFPKGARKDLLNYVNTNEAPKLKFDWILLDENLSDVILRTACGKEVPAHRVILAAANRIVKAGERPWSELHPDGRRIKRAQKDLLSYEFVDANEVPKLKFDSVLFDENLSDVKLRTACGKEIPAHRVVLAAASSVFNAMFSHSMLENNSKLVNMTDVSYEAAMMIKTSFNLNCTITLWTCVVSLDAYPYTLSNSPNSARDATRSKQSIHADKGDAPGVHALHCRTASVQENAYSSHAHTSLMNTCSVVLISLAWLHIGIHEIILAAARLVFNDRQNLIRTEPGFKNTHPHICTRKTSEKKISSRVAPENDDVERAAQSSRGINFLYRTPQRAPISSMERSCCERHIVCCSASTNKVNAARGKDDGIVFEHETRTASRTASSSCDAPSKRSKPTEVSAREAERETAAASDYIYEPPPPSCSPFEEEKGMLTAAAAGAFESHLRIRARPPCIAQRCSAKRAPQRFLRSVRVTSVSECKPTLAYILRGWYLVKLHSLRIITQKILPNFNFNSRYLRDLKTLLFLTMSYRTQHEPEPFTDNRLIWREMMILRDAVNWEDELERQKFVHQFYRLILEWGYGRVPDLKDIFRPEQLERLLLDCAGFISSRPLNPSLFTVGKEVIEFVSLSGYRHKPEVVPATRAVGNTCLSRTTPLHLLISCAPPILDAQLVTNLFRIYDKFEANYFNEETGETHFHVACAAASVKVVRQFLELGKVDPNLLVPKRNDIPLHYAIAYGNRPVVELLLRNGADPNFVNVDGSTALHITCRTSSEGALARMLFEISDQRHRPIQVDARDFFGNTPLHLALSYVELGMDLVELLLGRGADPNLADANKSTPLHLICKRTVFNKGDFLNQFIKSAQRQNHKLRFDARDNSGWTPLQWAFASFDPKAVDVLLEHGADLSSFFLPIHLLQFFGAEIDSRNSSYKLRLVSGALATIELLERKGYKWDRPDAMAIMKFFVDYGLVEKTTDEDKSWFLDESSEFVRQAKTIWVSPGLSLHDLIQLLPKEAGKSFSFMDYHRLSCNEIPIKTVYVSRERARCASADQREASCKSEQRADWFEPRSRTNARRLRGIGKPGSEVISNGIIKENVQVDECLENDVIFRVVPDDILPYDVLIGQNFTELPSVVYFKIDDKLEFRKRENHPFANYPESSEKSDVVIPCVAETTNIPPASVNFVRVHVNGDEWNLPVENSSDQIVTVQKNDAMPSLKCSEILNVPELKVGSEPIVETDFTVGPAVSAEQKTSLLNLLNAYRVCCSRTDKELGCTDYIEMDIVEKADAVPVYSKPYKASAKQRETMKNIIGEWKAAGIVKETQSPYASPCLLVDKADGSQRLVVDYRRLNKNTVRMNFPLPNVDDGLEELHGAKMFAILDLAQGYLQIPLSERAKEKTAFITPDDTGQFERAMFGLMNAPFYFSKLMKKVFGNYQNKLALFFFDDMLVYAKSWPELLEKLEKILQLLREARLMLKLRKCRFGLDEVEYVGLIVGKDGIKPGERKIVAINDFPTPRNEHEIRRFIGMSSYFRRFIRNFAQIAAPLNELLRKDNKFFWGSRQQSAFDEIKSKLSSGPVLIPYNPKASRTELHTDASAEGLGAMLFQASADDELHPVYAISRRTTDVERMYHSTKLELLCIVWAMERLRPLLLGIPFTVITDCEALVYVNSLIEN</sequence>
<feature type="domain" description="BTB" evidence="5">
    <location>
        <begin position="42"/>
        <end position="70"/>
    </location>
</feature>
<feature type="domain" description="BTB" evidence="5">
    <location>
        <begin position="118"/>
        <end position="173"/>
    </location>
</feature>
<evidence type="ECO:0000256" key="3">
    <source>
        <dbReference type="PROSITE-ProRule" id="PRU00023"/>
    </source>
</evidence>
<dbReference type="InterPro" id="IPR011333">
    <property type="entry name" value="SKP1/BTB/POZ_sf"/>
</dbReference>
<feature type="compositionally biased region" description="Basic and acidic residues" evidence="4">
    <location>
        <begin position="208"/>
        <end position="221"/>
    </location>
</feature>
<dbReference type="PROSITE" id="PS50097">
    <property type="entry name" value="BTB"/>
    <property type="match status" value="2"/>
</dbReference>
<evidence type="ECO:0000256" key="2">
    <source>
        <dbReference type="ARBA" id="ARBA00023268"/>
    </source>
</evidence>
<dbReference type="Pfam" id="PF00078">
    <property type="entry name" value="RVT_1"/>
    <property type="match status" value="1"/>
</dbReference>
<evidence type="ECO:0000313" key="8">
    <source>
        <dbReference type="Proteomes" id="UP000479190"/>
    </source>
</evidence>
<feature type="region of interest" description="Disordered" evidence="4">
    <location>
        <begin position="379"/>
        <end position="407"/>
    </location>
</feature>
<keyword evidence="8" id="KW-1185">Reference proteome</keyword>
<dbReference type="SUPFAM" id="SSF48403">
    <property type="entry name" value="Ankyrin repeat"/>
    <property type="match status" value="1"/>
</dbReference>
<dbReference type="GO" id="GO:0003964">
    <property type="term" value="F:RNA-directed DNA polymerase activity"/>
    <property type="evidence" value="ECO:0007669"/>
    <property type="project" value="UniProtKB-EC"/>
</dbReference>
<dbReference type="Pfam" id="PF00651">
    <property type="entry name" value="BTB"/>
    <property type="match status" value="1"/>
</dbReference>
<keyword evidence="2" id="KW-0511">Multifunctional enzyme</keyword>
<evidence type="ECO:0000256" key="4">
    <source>
        <dbReference type="SAM" id="MobiDB-lite"/>
    </source>
</evidence>
<dbReference type="FunFam" id="3.30.70.270:FF:000020">
    <property type="entry name" value="Transposon Tf2-6 polyprotein-like Protein"/>
    <property type="match status" value="1"/>
</dbReference>
<dbReference type="OrthoDB" id="8029555at2759"/>
<organism evidence="7 8">
    <name type="scientific">Trichogramma brassicae</name>
    <dbReference type="NCBI Taxonomy" id="86971"/>
    <lineage>
        <taxon>Eukaryota</taxon>
        <taxon>Metazoa</taxon>
        <taxon>Ecdysozoa</taxon>
        <taxon>Arthropoda</taxon>
        <taxon>Hexapoda</taxon>
        <taxon>Insecta</taxon>
        <taxon>Pterygota</taxon>
        <taxon>Neoptera</taxon>
        <taxon>Endopterygota</taxon>
        <taxon>Hymenoptera</taxon>
        <taxon>Apocrita</taxon>
        <taxon>Proctotrupomorpha</taxon>
        <taxon>Chalcidoidea</taxon>
        <taxon>Trichogrammatidae</taxon>
        <taxon>Trichogramma</taxon>
    </lineage>
</organism>
<dbReference type="CDD" id="cd01647">
    <property type="entry name" value="RT_LTR"/>
    <property type="match status" value="1"/>
</dbReference>
<dbReference type="InterPro" id="IPR036770">
    <property type="entry name" value="Ankyrin_rpt-contain_sf"/>
</dbReference>
<name>A0A6H5ISX6_9HYME</name>